<dbReference type="Gene3D" id="2.40.30.70">
    <property type="entry name" value="YaeB-like"/>
    <property type="match status" value="1"/>
</dbReference>
<protein>
    <submittedName>
        <fullName evidence="5">Methyltransferase, YaeB/AF_0241 family protein, putative</fullName>
    </submittedName>
</protein>
<organism evidence="5 6">
    <name type="scientific">Acanthamoeba castellanii (strain ATCC 30010 / Neff)</name>
    <dbReference type="NCBI Taxonomy" id="1257118"/>
    <lineage>
        <taxon>Eukaryota</taxon>
        <taxon>Amoebozoa</taxon>
        <taxon>Discosea</taxon>
        <taxon>Longamoebia</taxon>
        <taxon>Centramoebida</taxon>
        <taxon>Acanthamoebidae</taxon>
        <taxon>Acanthamoeba</taxon>
    </lineage>
</organism>
<dbReference type="NCBIfam" id="TIGR00104">
    <property type="entry name" value="tRNA_TsaA"/>
    <property type="match status" value="1"/>
</dbReference>
<evidence type="ECO:0000256" key="2">
    <source>
        <dbReference type="ARBA" id="ARBA00033753"/>
    </source>
</evidence>
<sequence>MEEERLREEVARLEREVASLRRKRDADRAGQRAATGSSSAQGDEAGQLATLSAPIKPIGVVRSPFPSRMGTPRQGMLAPATRGWIQLEGRLNPAEALDGIQQFSHVWIVFVFHQNTNASKAMLGDKGLKAKVRPPRLGGARVGLFSTRTPHRPNPIGLTIAKIERLERGVLHISGVDLVDGTPVLDIKPYLPRYDSLPHAAVPDWIDDEGATVREDAGKELHTGSIRSVHWTRESEEAVNRLLADGALRFYAAGEDDQLRQAIDEVLRLDPRSAFQRSLSAARGATDGHADTPAAMATFKVAFDSVEVEFAYPSHDVIRVLALRLRPPPASTENEEREIENEEDGNEGGEERQEEDERTQTTAVS</sequence>
<dbReference type="FunFam" id="2.40.30.70:FF:000003">
    <property type="entry name" value="tRNA (Adenine(37)-N6)-methyltransferase isoform A"/>
    <property type="match status" value="1"/>
</dbReference>
<dbReference type="EMBL" id="KB008136">
    <property type="protein sequence ID" value="ELR12038.1"/>
    <property type="molecule type" value="Genomic_DNA"/>
</dbReference>
<dbReference type="GeneID" id="14912514"/>
<reference evidence="5 6" key="1">
    <citation type="journal article" date="2013" name="Genome Biol.">
        <title>Genome of Acanthamoeba castellanii highlights extensive lateral gene transfer and early evolution of tyrosine kinase signaling.</title>
        <authorList>
            <person name="Clarke M."/>
            <person name="Lohan A.J."/>
            <person name="Liu B."/>
            <person name="Lagkouvardos I."/>
            <person name="Roy S."/>
            <person name="Zafar N."/>
            <person name="Bertelli C."/>
            <person name="Schilde C."/>
            <person name="Kianianmomeni A."/>
            <person name="Burglin T.R."/>
            <person name="Frech C."/>
            <person name="Turcotte B."/>
            <person name="Kopec K.O."/>
            <person name="Synnott J.M."/>
            <person name="Choo C."/>
            <person name="Paponov I."/>
            <person name="Finkler A."/>
            <person name="Soon Heng Tan C."/>
            <person name="Hutchins A.P."/>
            <person name="Weinmeier T."/>
            <person name="Rattei T."/>
            <person name="Chu J.S."/>
            <person name="Gimenez G."/>
            <person name="Irimia M."/>
            <person name="Rigden D.J."/>
            <person name="Fitzpatrick D.A."/>
            <person name="Lorenzo-Morales J."/>
            <person name="Bateman A."/>
            <person name="Chiu C.H."/>
            <person name="Tang P."/>
            <person name="Hegemann P."/>
            <person name="Fromm H."/>
            <person name="Raoult D."/>
            <person name="Greub G."/>
            <person name="Miranda-Saavedra D."/>
            <person name="Chen N."/>
            <person name="Nash P."/>
            <person name="Ginger M.L."/>
            <person name="Horn M."/>
            <person name="Schaap P."/>
            <person name="Caler L."/>
            <person name="Loftus B."/>
        </authorList>
    </citation>
    <scope>NUCLEOTIDE SEQUENCE [LARGE SCALE GENOMIC DNA]</scope>
    <source>
        <strain evidence="5 6">Neff</strain>
    </source>
</reference>
<keyword evidence="6" id="KW-1185">Reference proteome</keyword>
<comment type="similarity">
    <text evidence="2">Belongs to the tRNA methyltransferase O family.</text>
</comment>
<dbReference type="InterPro" id="IPR036413">
    <property type="entry name" value="YaeB-like_sf"/>
</dbReference>
<feature type="compositionally biased region" description="Basic and acidic residues" evidence="3">
    <location>
        <begin position="18"/>
        <end position="30"/>
    </location>
</feature>
<dbReference type="Pfam" id="PF01980">
    <property type="entry name" value="TrmO_N"/>
    <property type="match status" value="1"/>
</dbReference>
<keyword evidence="1" id="KW-0949">S-adenosyl-L-methionine</keyword>
<dbReference type="Proteomes" id="UP000011083">
    <property type="component" value="Unassembled WGS sequence"/>
</dbReference>
<evidence type="ECO:0000256" key="1">
    <source>
        <dbReference type="ARBA" id="ARBA00022691"/>
    </source>
</evidence>
<evidence type="ECO:0000259" key="4">
    <source>
        <dbReference type="PROSITE" id="PS51668"/>
    </source>
</evidence>
<gene>
    <name evidence="5" type="ORF">ACA1_353610</name>
</gene>
<dbReference type="PROSITE" id="PS51668">
    <property type="entry name" value="TSAA_2"/>
    <property type="match status" value="1"/>
</dbReference>
<dbReference type="GO" id="GO:0008168">
    <property type="term" value="F:methyltransferase activity"/>
    <property type="evidence" value="ECO:0007669"/>
    <property type="project" value="UniProtKB-KW"/>
</dbReference>
<dbReference type="Gene3D" id="3.30.2310.10">
    <property type="entry name" value="YaeB-like"/>
    <property type="match status" value="1"/>
</dbReference>
<dbReference type="GO" id="GO:0032259">
    <property type="term" value="P:methylation"/>
    <property type="evidence" value="ECO:0007669"/>
    <property type="project" value="UniProtKB-KW"/>
</dbReference>
<evidence type="ECO:0000256" key="3">
    <source>
        <dbReference type="SAM" id="MobiDB-lite"/>
    </source>
</evidence>
<dbReference type="InterPro" id="IPR040372">
    <property type="entry name" value="YaeB-like"/>
</dbReference>
<evidence type="ECO:0000313" key="5">
    <source>
        <dbReference type="EMBL" id="ELR12038.1"/>
    </source>
</evidence>
<feature type="compositionally biased region" description="Acidic residues" evidence="3">
    <location>
        <begin position="333"/>
        <end position="357"/>
    </location>
</feature>
<dbReference type="PANTHER" id="PTHR12818:SF0">
    <property type="entry name" value="TRNA (ADENINE(37)-N6)-METHYLTRANSFERASE"/>
    <property type="match status" value="1"/>
</dbReference>
<dbReference type="SUPFAM" id="SSF118196">
    <property type="entry name" value="YaeB-like"/>
    <property type="match status" value="1"/>
</dbReference>
<feature type="domain" description="TsaA-like" evidence="4">
    <location>
        <begin position="55"/>
        <end position="199"/>
    </location>
</feature>
<dbReference type="CDD" id="cd09281">
    <property type="entry name" value="UPF0066"/>
    <property type="match status" value="1"/>
</dbReference>
<dbReference type="AlphaFoldDB" id="L8GH17"/>
<dbReference type="VEuPathDB" id="AmoebaDB:ACA1_353610"/>
<dbReference type="PANTHER" id="PTHR12818">
    <property type="entry name" value="TRNA (ADENINE(37)-N6)-METHYLTRANSFERASE"/>
    <property type="match status" value="1"/>
</dbReference>
<keyword evidence="5" id="KW-0808">Transferase</keyword>
<feature type="region of interest" description="Disordered" evidence="3">
    <location>
        <begin position="326"/>
        <end position="365"/>
    </location>
</feature>
<dbReference type="OMA" id="LIFIFHE"/>
<dbReference type="InterPro" id="IPR036414">
    <property type="entry name" value="YaeB_N_sf"/>
</dbReference>
<feature type="region of interest" description="Disordered" evidence="3">
    <location>
        <begin position="18"/>
        <end position="49"/>
    </location>
</feature>
<dbReference type="RefSeq" id="XP_004334051.1">
    <property type="nucleotide sequence ID" value="XM_004334003.1"/>
</dbReference>
<name>L8GH17_ACACF</name>
<evidence type="ECO:0000313" key="6">
    <source>
        <dbReference type="Proteomes" id="UP000011083"/>
    </source>
</evidence>
<keyword evidence="5" id="KW-0489">Methyltransferase</keyword>
<accession>L8GH17</accession>
<dbReference type="InterPro" id="IPR023370">
    <property type="entry name" value="TrmO-like_N"/>
</dbReference>
<proteinExistence type="inferred from homology"/>
<dbReference type="OrthoDB" id="4882at2759"/>
<dbReference type="KEGG" id="acan:ACA1_353610"/>